<name>A0A9X9LD84_GULGU</name>
<organism evidence="1 2">
    <name type="scientific">Gulo gulo</name>
    <name type="common">Wolverine</name>
    <name type="synonym">Gluton</name>
    <dbReference type="NCBI Taxonomy" id="48420"/>
    <lineage>
        <taxon>Eukaryota</taxon>
        <taxon>Metazoa</taxon>
        <taxon>Chordata</taxon>
        <taxon>Craniata</taxon>
        <taxon>Vertebrata</taxon>
        <taxon>Euteleostomi</taxon>
        <taxon>Mammalia</taxon>
        <taxon>Eutheria</taxon>
        <taxon>Laurasiatheria</taxon>
        <taxon>Carnivora</taxon>
        <taxon>Caniformia</taxon>
        <taxon>Musteloidea</taxon>
        <taxon>Mustelidae</taxon>
        <taxon>Guloninae</taxon>
        <taxon>Gulo</taxon>
    </lineage>
</organism>
<dbReference type="InterPro" id="IPR036789">
    <property type="entry name" value="Ribosomal_uL6-like_a/b-dom_sf"/>
</dbReference>
<dbReference type="GO" id="GO:0006412">
    <property type="term" value="P:translation"/>
    <property type="evidence" value="ECO:0007669"/>
    <property type="project" value="InterPro"/>
</dbReference>
<protein>
    <submittedName>
        <fullName evidence="1">Uncharacterized protein</fullName>
    </submittedName>
</protein>
<dbReference type="EMBL" id="CYRY02000533">
    <property type="protein sequence ID" value="VCW50058.1"/>
    <property type="molecule type" value="Genomic_DNA"/>
</dbReference>
<dbReference type="SUPFAM" id="SSF56053">
    <property type="entry name" value="Ribosomal protein L6"/>
    <property type="match status" value="1"/>
</dbReference>
<proteinExistence type="predicted"/>
<evidence type="ECO:0000313" key="2">
    <source>
        <dbReference type="Proteomes" id="UP000269945"/>
    </source>
</evidence>
<comment type="caution">
    <text evidence="1">The sequence shown here is derived from an EMBL/GenBank/DDBJ whole genome shotgun (WGS) entry which is preliminary data.</text>
</comment>
<dbReference type="Proteomes" id="UP000269945">
    <property type="component" value="Unassembled WGS sequence"/>
</dbReference>
<dbReference type="Gene3D" id="3.90.930.12">
    <property type="entry name" value="Ribosomal protein L6, alpha-beta domain"/>
    <property type="match status" value="1"/>
</dbReference>
<dbReference type="AlphaFoldDB" id="A0A9X9LD84"/>
<evidence type="ECO:0000313" key="1">
    <source>
        <dbReference type="EMBL" id="VCW50058.1"/>
    </source>
</evidence>
<sequence length="96" mass="10902">MPISLSSLLFRRTSLLLKSEIFMGEKYILRFQMRPGVPCPLSQAQKDELILEGKDIELLLNSAALIQQATTVDKDVRKIFYGICVSEKRTVRQASD</sequence>
<accession>A0A9X9LD84</accession>
<reference evidence="1 2" key="1">
    <citation type="submission" date="2018-10" db="EMBL/GenBank/DDBJ databases">
        <authorList>
            <person name="Ekblom R."/>
            <person name="Jareborg N."/>
        </authorList>
    </citation>
    <scope>NUCLEOTIDE SEQUENCE [LARGE SCALE GENOMIC DNA]</scope>
    <source>
        <tissue evidence="1">Muscle</tissue>
    </source>
</reference>
<dbReference type="GO" id="GO:0003735">
    <property type="term" value="F:structural constituent of ribosome"/>
    <property type="evidence" value="ECO:0007669"/>
    <property type="project" value="InterPro"/>
</dbReference>
<dbReference type="GO" id="GO:0019843">
    <property type="term" value="F:rRNA binding"/>
    <property type="evidence" value="ECO:0007669"/>
    <property type="project" value="InterPro"/>
</dbReference>
<dbReference type="GO" id="GO:0005840">
    <property type="term" value="C:ribosome"/>
    <property type="evidence" value="ECO:0007669"/>
    <property type="project" value="InterPro"/>
</dbReference>
<gene>
    <name evidence="1" type="ORF">BN2614_LOCUS3</name>
</gene>
<keyword evidence="2" id="KW-1185">Reference proteome</keyword>